<sequence>MIMFWNRREVFMGSDMEKFSQVRSILSGKNIKYQYKAVNSLGSSNRGHSGAFGINTANSFLYYVYVHRKDYLLASELLHR</sequence>
<reference evidence="1 2" key="1">
    <citation type="submission" date="2017-03" db="EMBL/GenBank/DDBJ databases">
        <title>Genome sequence of Clostridium hungatei DSM 14427.</title>
        <authorList>
            <person name="Poehlein A."/>
            <person name="Daniel R."/>
        </authorList>
    </citation>
    <scope>NUCLEOTIDE SEQUENCE [LARGE SCALE GENOMIC DNA]</scope>
    <source>
        <strain evidence="1 2">DSM 14427</strain>
    </source>
</reference>
<evidence type="ECO:0008006" key="3">
    <source>
        <dbReference type="Google" id="ProtNLM"/>
    </source>
</evidence>
<dbReference type="Proteomes" id="UP000191554">
    <property type="component" value="Unassembled WGS sequence"/>
</dbReference>
<organism evidence="1 2">
    <name type="scientific">Ruminiclostridium hungatei</name>
    <name type="common">Clostridium hungatei</name>
    <dbReference type="NCBI Taxonomy" id="48256"/>
    <lineage>
        <taxon>Bacteria</taxon>
        <taxon>Bacillati</taxon>
        <taxon>Bacillota</taxon>
        <taxon>Clostridia</taxon>
        <taxon>Eubacteriales</taxon>
        <taxon>Oscillospiraceae</taxon>
        <taxon>Ruminiclostridium</taxon>
    </lineage>
</organism>
<evidence type="ECO:0000313" key="1">
    <source>
        <dbReference type="EMBL" id="OPX46304.1"/>
    </source>
</evidence>
<dbReference type="STRING" id="48256.CLHUN_01200"/>
<evidence type="ECO:0000313" key="2">
    <source>
        <dbReference type="Proteomes" id="UP000191554"/>
    </source>
</evidence>
<protein>
    <recommendedName>
        <fullName evidence="3">DUF2007 domain-containing protein</fullName>
    </recommendedName>
</protein>
<accession>A0A1V4SR25</accession>
<dbReference type="EMBL" id="MZGX01000001">
    <property type="protein sequence ID" value="OPX46304.1"/>
    <property type="molecule type" value="Genomic_DNA"/>
</dbReference>
<gene>
    <name evidence="1" type="ORF">CLHUN_01200</name>
</gene>
<keyword evidence="2" id="KW-1185">Reference proteome</keyword>
<dbReference type="AlphaFoldDB" id="A0A1V4SR25"/>
<name>A0A1V4SR25_RUMHU</name>
<comment type="caution">
    <text evidence="1">The sequence shown here is derived from an EMBL/GenBank/DDBJ whole genome shotgun (WGS) entry which is preliminary data.</text>
</comment>
<proteinExistence type="predicted"/>
<dbReference type="RefSeq" id="WP_080062625.1">
    <property type="nucleotide sequence ID" value="NZ_MZGX01000001.1"/>
</dbReference>
<dbReference type="OrthoDB" id="1734503at2"/>